<keyword evidence="1" id="KW-1133">Transmembrane helix</keyword>
<organism evidence="2 3">
    <name type="scientific">Nocardioides islandensis</name>
    <dbReference type="NCBI Taxonomy" id="433663"/>
    <lineage>
        <taxon>Bacteria</taxon>
        <taxon>Bacillati</taxon>
        <taxon>Actinomycetota</taxon>
        <taxon>Actinomycetes</taxon>
        <taxon>Propionibacteriales</taxon>
        <taxon>Nocardioidaceae</taxon>
        <taxon>Nocardioides</taxon>
    </lineage>
</organism>
<accession>A0A930VGE9</accession>
<keyword evidence="3" id="KW-1185">Reference proteome</keyword>
<name>A0A930VGE9_9ACTN</name>
<evidence type="ECO:0000313" key="2">
    <source>
        <dbReference type="EMBL" id="MBF4764315.1"/>
    </source>
</evidence>
<reference evidence="2" key="1">
    <citation type="submission" date="2020-11" db="EMBL/GenBank/DDBJ databases">
        <title>Nocardioides sp. nov., isolated from Soil of Cynanchum wilfordii Hemsley rhizosphere.</title>
        <authorList>
            <person name="Lee J.-S."/>
            <person name="Suh M.K."/>
            <person name="Kim J.-S."/>
        </authorList>
    </citation>
    <scope>NUCLEOTIDE SEQUENCE</scope>
    <source>
        <strain evidence="2">KCTC 19275</strain>
    </source>
</reference>
<evidence type="ECO:0000313" key="3">
    <source>
        <dbReference type="Proteomes" id="UP000640489"/>
    </source>
</evidence>
<dbReference type="InterPro" id="IPR025443">
    <property type="entry name" value="DUF4307"/>
</dbReference>
<dbReference type="Pfam" id="PF14155">
    <property type="entry name" value="DUF4307"/>
    <property type="match status" value="1"/>
</dbReference>
<sequence>MTDAPPADLADRYGRPDPWRRTAVIIGSGLVGVLGLGWLAWATLFHASPAVSSELVGFVVVDDHAVTARIDVVLRGSPDATCQVRAIAADHTVVGEASFTPQAGRNEVDVRTERRASAVENVGCTTPDQHRPR</sequence>
<protein>
    <submittedName>
        <fullName evidence="2">DUF4307 domain-containing protein</fullName>
    </submittedName>
</protein>
<dbReference type="RefSeq" id="WP_194707487.1">
    <property type="nucleotide sequence ID" value="NZ_JADKPN010000008.1"/>
</dbReference>
<dbReference type="EMBL" id="JADKPN010000008">
    <property type="protein sequence ID" value="MBF4764315.1"/>
    <property type="molecule type" value="Genomic_DNA"/>
</dbReference>
<comment type="caution">
    <text evidence="2">The sequence shown here is derived from an EMBL/GenBank/DDBJ whole genome shotgun (WGS) entry which is preliminary data.</text>
</comment>
<keyword evidence="1" id="KW-0472">Membrane</keyword>
<evidence type="ECO:0000256" key="1">
    <source>
        <dbReference type="SAM" id="Phobius"/>
    </source>
</evidence>
<dbReference type="AlphaFoldDB" id="A0A930VGE9"/>
<keyword evidence="1" id="KW-0812">Transmembrane</keyword>
<dbReference type="Proteomes" id="UP000640489">
    <property type="component" value="Unassembled WGS sequence"/>
</dbReference>
<proteinExistence type="predicted"/>
<gene>
    <name evidence="2" type="ORF">ISU07_14370</name>
</gene>
<feature type="transmembrane region" description="Helical" evidence="1">
    <location>
        <begin position="22"/>
        <end position="41"/>
    </location>
</feature>